<dbReference type="EMBL" id="FOXQ01000002">
    <property type="protein sequence ID" value="SFP83788.1"/>
    <property type="molecule type" value="Genomic_DNA"/>
</dbReference>
<evidence type="ECO:0000313" key="7">
    <source>
        <dbReference type="Proteomes" id="UP000199031"/>
    </source>
</evidence>
<dbReference type="InterPro" id="IPR036188">
    <property type="entry name" value="FAD/NAD-bd_sf"/>
</dbReference>
<feature type="domain" description="RsdA/BaiN/AoA(So)-like insert" evidence="5">
    <location>
        <begin position="199"/>
        <end position="359"/>
    </location>
</feature>
<comment type="cofactor">
    <cofactor evidence="1">
        <name>FAD</name>
        <dbReference type="ChEBI" id="CHEBI:57692"/>
    </cofactor>
</comment>
<evidence type="ECO:0008006" key="8">
    <source>
        <dbReference type="Google" id="ProtNLM"/>
    </source>
</evidence>
<gene>
    <name evidence="6" type="ORF">SAMN05444277_102190</name>
</gene>
<dbReference type="NCBIfam" id="TIGR00275">
    <property type="entry name" value="aminoacetone oxidase family FAD-binding enzyme"/>
    <property type="match status" value="1"/>
</dbReference>
<dbReference type="PANTHER" id="PTHR42887">
    <property type="entry name" value="OS12G0638800 PROTEIN"/>
    <property type="match status" value="1"/>
</dbReference>
<reference evidence="6 7" key="1">
    <citation type="submission" date="2016-10" db="EMBL/GenBank/DDBJ databases">
        <authorList>
            <person name="de Groot N.N."/>
        </authorList>
    </citation>
    <scope>NUCLEOTIDE SEQUENCE [LARGE SCALE GENOMIC DNA]</scope>
    <source>
        <strain evidence="6 7">DSM 28286</strain>
    </source>
</reference>
<keyword evidence="2" id="KW-0285">Flavoprotein</keyword>
<evidence type="ECO:0000313" key="6">
    <source>
        <dbReference type="EMBL" id="SFP83788.1"/>
    </source>
</evidence>
<dbReference type="Pfam" id="PF22780">
    <property type="entry name" value="HI0933_like_1st"/>
    <property type="match status" value="1"/>
</dbReference>
<dbReference type="Pfam" id="PF03486">
    <property type="entry name" value="HI0933_like"/>
    <property type="match status" value="1"/>
</dbReference>
<protein>
    <recommendedName>
        <fullName evidence="8">Flavoprotein, HI0933 family</fullName>
    </recommendedName>
</protein>
<dbReference type="PANTHER" id="PTHR42887:SF2">
    <property type="entry name" value="OS12G0638800 PROTEIN"/>
    <property type="match status" value="1"/>
</dbReference>
<evidence type="ECO:0000259" key="5">
    <source>
        <dbReference type="Pfam" id="PF22780"/>
    </source>
</evidence>
<dbReference type="AlphaFoldDB" id="A0A1I5TLD7"/>
<dbReference type="InterPro" id="IPR057661">
    <property type="entry name" value="RsdA/BaiN/AoA(So)_Rossmann"/>
</dbReference>
<name>A0A1I5TLD7_9BACT</name>
<keyword evidence="3" id="KW-0274">FAD</keyword>
<dbReference type="PRINTS" id="PR00411">
    <property type="entry name" value="PNDRDTASEI"/>
</dbReference>
<evidence type="ECO:0000256" key="1">
    <source>
        <dbReference type="ARBA" id="ARBA00001974"/>
    </source>
</evidence>
<dbReference type="SUPFAM" id="SSF160996">
    <property type="entry name" value="HI0933 insert domain-like"/>
    <property type="match status" value="1"/>
</dbReference>
<evidence type="ECO:0000256" key="2">
    <source>
        <dbReference type="ARBA" id="ARBA00022630"/>
    </source>
</evidence>
<dbReference type="SUPFAM" id="SSF51905">
    <property type="entry name" value="FAD/NAD(P)-binding domain"/>
    <property type="match status" value="1"/>
</dbReference>
<dbReference type="InterPro" id="IPR004792">
    <property type="entry name" value="BaiN-like"/>
</dbReference>
<evidence type="ECO:0000256" key="3">
    <source>
        <dbReference type="ARBA" id="ARBA00022827"/>
    </source>
</evidence>
<sequence length="420" mass="46855">MHVNCIRKHIFAAMQQFDVIIIGGGAAGFFTAINLAEKNASLKIAILERGKEVLSKVRISGGGRCNVTHACFDANELTGYYPRGNKELRGPFHTFATADTVTWFQRHGVLIKKEDDGRMFPQANTSQAVIDCFIRLQQSLRIQLFTGENVLSIQHNADKWQLQTTQHIFAAKEICIATGSSPAMWKLLQQLGHTIVPPVPSLFTFNCKDERIIHLPGVATNVSVHIKDTRLRSSGPLLITHWGMSGPAVLKLSAWGARILHDMNYAFTLIVNWLHDEDAESILQKLKSLKEQQAQRIIIVKSPFTIPNRLWESLVQAASINKQTRWADVSKTQLQQLAQQLCQCSFNIKGKSTFKEEFVTAGGIDLKEIDFKTMRSKVLPSVYFAGEVLNIDAITGGFNFQNAWTGGYIAALAMDESMLI</sequence>
<dbReference type="Gene3D" id="2.40.30.10">
    <property type="entry name" value="Translation factors"/>
    <property type="match status" value="1"/>
</dbReference>
<dbReference type="InterPro" id="IPR023166">
    <property type="entry name" value="BaiN-like_dom_sf"/>
</dbReference>
<organism evidence="6 7">
    <name type="scientific">Parafilimonas terrae</name>
    <dbReference type="NCBI Taxonomy" id="1465490"/>
    <lineage>
        <taxon>Bacteria</taxon>
        <taxon>Pseudomonadati</taxon>
        <taxon>Bacteroidota</taxon>
        <taxon>Chitinophagia</taxon>
        <taxon>Chitinophagales</taxon>
        <taxon>Chitinophagaceae</taxon>
        <taxon>Parafilimonas</taxon>
    </lineage>
</organism>
<keyword evidence="7" id="KW-1185">Reference proteome</keyword>
<proteinExistence type="predicted"/>
<evidence type="ECO:0000259" key="4">
    <source>
        <dbReference type="Pfam" id="PF03486"/>
    </source>
</evidence>
<dbReference type="Proteomes" id="UP000199031">
    <property type="component" value="Unassembled WGS sequence"/>
</dbReference>
<dbReference type="Gene3D" id="1.10.8.260">
    <property type="entry name" value="HI0933 insert domain-like"/>
    <property type="match status" value="1"/>
</dbReference>
<dbReference type="Gene3D" id="3.50.50.60">
    <property type="entry name" value="FAD/NAD(P)-binding domain"/>
    <property type="match status" value="1"/>
</dbReference>
<accession>A0A1I5TLD7</accession>
<feature type="domain" description="RsdA/BaiN/AoA(So)-like Rossmann fold-like" evidence="4">
    <location>
        <begin position="18"/>
        <end position="411"/>
    </location>
</feature>
<dbReference type="PRINTS" id="PR00368">
    <property type="entry name" value="FADPNR"/>
</dbReference>
<dbReference type="InterPro" id="IPR055178">
    <property type="entry name" value="RsdA/BaiN/AoA(So)-like_dom"/>
</dbReference>